<dbReference type="RefSeq" id="XP_016478186.1">
    <property type="nucleotide sequence ID" value="XM_016622700.1"/>
</dbReference>
<keyword evidence="1" id="KW-0472">Membrane</keyword>
<accession>A0A1S4ANE5</accession>
<keyword evidence="1" id="KW-0812">Transmembrane</keyword>
<evidence type="ECO:0000256" key="1">
    <source>
        <dbReference type="SAM" id="Phobius"/>
    </source>
</evidence>
<protein>
    <submittedName>
        <fullName evidence="2 3">Uncharacterized protein isoform X6</fullName>
    </submittedName>
</protein>
<evidence type="ECO:0000313" key="3">
    <source>
        <dbReference type="RefSeq" id="XP_016478186.1"/>
    </source>
</evidence>
<sequence>MMSLENCKILLGLTDKSAAFTFTQRSFFPTRVLYINSSGTLFAGGCIAICQIRVVRRWKLREKRRLRLEFGRGIEVSVVANLSLRD</sequence>
<gene>
    <name evidence="2 3" type="primary">LOC107799570</name>
</gene>
<feature type="transmembrane region" description="Helical" evidence="1">
    <location>
        <begin position="33"/>
        <end position="55"/>
    </location>
</feature>
<dbReference type="RefSeq" id="XP_016478185.1">
    <property type="nucleotide sequence ID" value="XM_016622699.1"/>
</dbReference>
<evidence type="ECO:0000313" key="2">
    <source>
        <dbReference type="RefSeq" id="XP_016478185.1"/>
    </source>
</evidence>
<reference evidence="2 3" key="1">
    <citation type="submission" date="2025-04" db="UniProtKB">
        <authorList>
            <consortium name="RefSeq"/>
        </authorList>
    </citation>
    <scope>IDENTIFICATION</scope>
</reference>
<proteinExistence type="predicted"/>
<dbReference type="AlphaFoldDB" id="A0A1S4ANE5"/>
<keyword evidence="1" id="KW-1133">Transmembrane helix</keyword>
<organism evidence="3">
    <name type="scientific">Nicotiana tabacum</name>
    <name type="common">Common tobacco</name>
    <dbReference type="NCBI Taxonomy" id="4097"/>
    <lineage>
        <taxon>Eukaryota</taxon>
        <taxon>Viridiplantae</taxon>
        <taxon>Streptophyta</taxon>
        <taxon>Embryophyta</taxon>
        <taxon>Tracheophyta</taxon>
        <taxon>Spermatophyta</taxon>
        <taxon>Magnoliopsida</taxon>
        <taxon>eudicotyledons</taxon>
        <taxon>Gunneridae</taxon>
        <taxon>Pentapetalae</taxon>
        <taxon>asterids</taxon>
        <taxon>lamiids</taxon>
        <taxon>Solanales</taxon>
        <taxon>Solanaceae</taxon>
        <taxon>Nicotianoideae</taxon>
        <taxon>Nicotianeae</taxon>
        <taxon>Nicotiana</taxon>
    </lineage>
</organism>
<name>A0A1S4ANE5_TOBAC</name>